<evidence type="ECO:0000313" key="2">
    <source>
        <dbReference type="EMBL" id="MPL61710.1"/>
    </source>
</evidence>
<dbReference type="InterPro" id="IPR013324">
    <property type="entry name" value="RNA_pol_sigma_r3/r4-like"/>
</dbReference>
<protein>
    <recommendedName>
        <fullName evidence="1">RNA polymerase sigma factor 70 region 4 type 2 domain-containing protein</fullName>
    </recommendedName>
</protein>
<reference evidence="2" key="1">
    <citation type="submission" date="2019-08" db="EMBL/GenBank/DDBJ databases">
        <authorList>
            <person name="Kucharzyk K."/>
            <person name="Murdoch R.W."/>
            <person name="Higgins S."/>
            <person name="Loffler F."/>
        </authorList>
    </citation>
    <scope>NUCLEOTIDE SEQUENCE</scope>
</reference>
<proteinExistence type="predicted"/>
<comment type="caution">
    <text evidence="2">The sequence shown here is derived from an EMBL/GenBank/DDBJ whole genome shotgun (WGS) entry which is preliminary data.</text>
</comment>
<dbReference type="AlphaFoldDB" id="A0A644T4E4"/>
<accession>A0A644T4E4</accession>
<feature type="domain" description="RNA polymerase sigma factor 70 region 4 type 2" evidence="1">
    <location>
        <begin position="7"/>
        <end position="39"/>
    </location>
</feature>
<dbReference type="Gene3D" id="1.10.10.60">
    <property type="entry name" value="Homeodomain-like"/>
    <property type="match status" value="1"/>
</dbReference>
<evidence type="ECO:0000259" key="1">
    <source>
        <dbReference type="Pfam" id="PF08281"/>
    </source>
</evidence>
<dbReference type="GO" id="GO:0006352">
    <property type="term" value="P:DNA-templated transcription initiation"/>
    <property type="evidence" value="ECO:0007669"/>
    <property type="project" value="InterPro"/>
</dbReference>
<organism evidence="2">
    <name type="scientific">bioreactor metagenome</name>
    <dbReference type="NCBI Taxonomy" id="1076179"/>
    <lineage>
        <taxon>unclassified sequences</taxon>
        <taxon>metagenomes</taxon>
        <taxon>ecological metagenomes</taxon>
    </lineage>
</organism>
<name>A0A644T4E4_9ZZZZ</name>
<dbReference type="EMBL" id="VSSQ01000015">
    <property type="protein sequence ID" value="MPL61710.1"/>
    <property type="molecule type" value="Genomic_DNA"/>
</dbReference>
<gene>
    <name evidence="2" type="ORF">SDC9_07297</name>
</gene>
<dbReference type="SUPFAM" id="SSF88659">
    <property type="entry name" value="Sigma3 and sigma4 domains of RNA polymerase sigma factors"/>
    <property type="match status" value="1"/>
</dbReference>
<dbReference type="InterPro" id="IPR013249">
    <property type="entry name" value="RNA_pol_sigma70_r4_t2"/>
</dbReference>
<dbReference type="GO" id="GO:0003677">
    <property type="term" value="F:DNA binding"/>
    <property type="evidence" value="ECO:0007669"/>
    <property type="project" value="InterPro"/>
</dbReference>
<sequence length="131" mass="14827">MTTLQKERIVLLRSQGESYARIADVLGISENTVKSYCRRNNVGVGIKQEQHTVKDVCANCGCPLVHTQGSKHKRFCSDGCRMTWWKAHPEAVNRKAVYHFFCPICGRSFEAYGNAHRKYCSRACSVAARRS</sequence>
<dbReference type="Pfam" id="PF08281">
    <property type="entry name" value="Sigma70_r4_2"/>
    <property type="match status" value="1"/>
</dbReference>
<dbReference type="GO" id="GO:0016987">
    <property type="term" value="F:sigma factor activity"/>
    <property type="evidence" value="ECO:0007669"/>
    <property type="project" value="InterPro"/>
</dbReference>